<feature type="transmembrane region" description="Helical" evidence="5">
    <location>
        <begin position="61"/>
        <end position="78"/>
    </location>
</feature>
<accession>A0A819R0E9</accession>
<evidence type="ECO:0000256" key="1">
    <source>
        <dbReference type="ARBA" id="ARBA00004370"/>
    </source>
</evidence>
<dbReference type="InterPro" id="IPR017452">
    <property type="entry name" value="GPCR_Rhodpsn_7TM"/>
</dbReference>
<dbReference type="InterPro" id="IPR000276">
    <property type="entry name" value="GPCR_Rhodpsn"/>
</dbReference>
<dbReference type="SUPFAM" id="SSF81321">
    <property type="entry name" value="Family A G protein-coupled receptor-like"/>
    <property type="match status" value="1"/>
</dbReference>
<dbReference type="Gene3D" id="1.20.1070.10">
    <property type="entry name" value="Rhodopsin 7-helix transmembrane proteins"/>
    <property type="match status" value="1"/>
</dbReference>
<dbReference type="GO" id="GO:0004930">
    <property type="term" value="F:G protein-coupled receptor activity"/>
    <property type="evidence" value="ECO:0007669"/>
    <property type="project" value="InterPro"/>
</dbReference>
<reference evidence="7" key="1">
    <citation type="submission" date="2021-02" db="EMBL/GenBank/DDBJ databases">
        <authorList>
            <person name="Nowell W R."/>
        </authorList>
    </citation>
    <scope>NUCLEOTIDE SEQUENCE</scope>
</reference>
<evidence type="ECO:0000256" key="4">
    <source>
        <dbReference type="ARBA" id="ARBA00023136"/>
    </source>
</evidence>
<feature type="transmembrane region" description="Helical" evidence="5">
    <location>
        <begin position="110"/>
        <end position="132"/>
    </location>
</feature>
<keyword evidence="4 5" id="KW-0472">Membrane</keyword>
<dbReference type="Pfam" id="PF00001">
    <property type="entry name" value="7tm_1"/>
    <property type="match status" value="1"/>
</dbReference>
<dbReference type="PROSITE" id="PS50262">
    <property type="entry name" value="G_PROTEIN_RECEP_F1_2"/>
    <property type="match status" value="1"/>
</dbReference>
<proteinExistence type="predicted"/>
<protein>
    <recommendedName>
        <fullName evidence="6">G-protein coupled receptors family 1 profile domain-containing protein</fullName>
    </recommendedName>
</protein>
<feature type="transmembrane region" description="Helical" evidence="5">
    <location>
        <begin position="190"/>
        <end position="211"/>
    </location>
</feature>
<dbReference type="EMBL" id="CAJOAY010003722">
    <property type="protein sequence ID" value="CAF4036817.1"/>
    <property type="molecule type" value="Genomic_DNA"/>
</dbReference>
<evidence type="ECO:0000256" key="3">
    <source>
        <dbReference type="ARBA" id="ARBA00022989"/>
    </source>
</evidence>
<gene>
    <name evidence="7" type="ORF">OKA104_LOCUS31913</name>
</gene>
<comment type="subcellular location">
    <subcellularLocation>
        <location evidence="1">Membrane</location>
    </subcellularLocation>
</comment>
<evidence type="ECO:0000313" key="8">
    <source>
        <dbReference type="Proteomes" id="UP000663881"/>
    </source>
</evidence>
<feature type="domain" description="G-protein coupled receptors family 1 profile" evidence="6">
    <location>
        <begin position="1"/>
        <end position="209"/>
    </location>
</feature>
<keyword evidence="2 5" id="KW-0812">Transmembrane</keyword>
<dbReference type="GO" id="GO:0016020">
    <property type="term" value="C:membrane"/>
    <property type="evidence" value="ECO:0007669"/>
    <property type="project" value="UniProtKB-SubCell"/>
</dbReference>
<sequence length="240" mass="28636">MNIITSRSFLWFNCRSIEYILRLLLATNDWLHACVTVERFLVVFLGVGFNKATSKKYAKRMIWVIVLVVAASILHDPIHRRLFDDIEEERTWCILRSTPQLEIYDRFINIFHFLIPFSLNFILAIGIIFYAAKQRSSIEKKFTFRQQLRKQFSRHKHLILSSILLVILAVPRLIISFLPNCMKSPKEYQLFLAGYFISFIPPILHFFIFVLTSEIYKKEFDILARQKWKAFRRRLNPNNE</sequence>
<comment type="caution">
    <text evidence="7">The sequence shown here is derived from an EMBL/GenBank/DDBJ whole genome shotgun (WGS) entry which is preliminary data.</text>
</comment>
<dbReference type="AlphaFoldDB" id="A0A819R0E9"/>
<evidence type="ECO:0000256" key="2">
    <source>
        <dbReference type="ARBA" id="ARBA00022692"/>
    </source>
</evidence>
<keyword evidence="3 5" id="KW-1133">Transmembrane helix</keyword>
<evidence type="ECO:0000256" key="5">
    <source>
        <dbReference type="SAM" id="Phobius"/>
    </source>
</evidence>
<evidence type="ECO:0000259" key="6">
    <source>
        <dbReference type="PROSITE" id="PS50262"/>
    </source>
</evidence>
<organism evidence="7 8">
    <name type="scientific">Adineta steineri</name>
    <dbReference type="NCBI Taxonomy" id="433720"/>
    <lineage>
        <taxon>Eukaryota</taxon>
        <taxon>Metazoa</taxon>
        <taxon>Spiralia</taxon>
        <taxon>Gnathifera</taxon>
        <taxon>Rotifera</taxon>
        <taxon>Eurotatoria</taxon>
        <taxon>Bdelloidea</taxon>
        <taxon>Adinetida</taxon>
        <taxon>Adinetidae</taxon>
        <taxon>Adineta</taxon>
    </lineage>
</organism>
<feature type="transmembrane region" description="Helical" evidence="5">
    <location>
        <begin position="158"/>
        <end position="178"/>
    </location>
</feature>
<evidence type="ECO:0000313" key="7">
    <source>
        <dbReference type="EMBL" id="CAF4036817.1"/>
    </source>
</evidence>
<name>A0A819R0E9_9BILA</name>
<dbReference type="Proteomes" id="UP000663881">
    <property type="component" value="Unassembled WGS sequence"/>
</dbReference>